<dbReference type="InterPro" id="IPR027417">
    <property type="entry name" value="P-loop_NTPase"/>
</dbReference>
<keyword evidence="4 6" id="KW-0067">ATP-binding</keyword>
<dbReference type="PANTHER" id="PTHR11361:SF148">
    <property type="entry name" value="DNA MISMATCH REPAIR PROTEIN MSH6"/>
    <property type="match status" value="1"/>
</dbReference>
<dbReference type="Gene3D" id="3.40.50.300">
    <property type="entry name" value="P-loop containing nucleotide triphosphate hydrolases"/>
    <property type="match status" value="1"/>
</dbReference>
<dbReference type="SMART" id="SM00534">
    <property type="entry name" value="MUTSac"/>
    <property type="match status" value="1"/>
</dbReference>
<dbReference type="Gene3D" id="1.10.1420.10">
    <property type="match status" value="2"/>
</dbReference>
<dbReference type="Pfam" id="PF00488">
    <property type="entry name" value="MutS_V"/>
    <property type="match status" value="1"/>
</dbReference>
<dbReference type="FunFam" id="1.10.1420.10:FF:000005">
    <property type="entry name" value="DNA mismatch repair protein"/>
    <property type="match status" value="1"/>
</dbReference>
<evidence type="ECO:0000256" key="6">
    <source>
        <dbReference type="PIRNR" id="PIRNR037677"/>
    </source>
</evidence>
<dbReference type="SUPFAM" id="SSF52540">
    <property type="entry name" value="P-loop containing nucleoside triphosphate hydrolases"/>
    <property type="match status" value="1"/>
</dbReference>
<dbReference type="OrthoDB" id="10252754at2759"/>
<feature type="region of interest" description="Disordered" evidence="7">
    <location>
        <begin position="1"/>
        <end position="23"/>
    </location>
</feature>
<feature type="compositionally biased region" description="Basic and acidic residues" evidence="7">
    <location>
        <begin position="1459"/>
        <end position="1471"/>
    </location>
</feature>
<dbReference type="Proteomes" id="UP000612055">
    <property type="component" value="Unassembled WGS sequence"/>
</dbReference>
<feature type="compositionally biased region" description="Pro residues" evidence="7">
    <location>
        <begin position="77"/>
        <end position="91"/>
    </location>
</feature>
<feature type="compositionally biased region" description="Low complexity" evidence="7">
    <location>
        <begin position="214"/>
        <end position="223"/>
    </location>
</feature>
<dbReference type="PROSITE" id="PS00486">
    <property type="entry name" value="DNA_MISMATCH_REPAIR_2"/>
    <property type="match status" value="1"/>
</dbReference>
<dbReference type="SMART" id="SM00533">
    <property type="entry name" value="MUTSd"/>
    <property type="match status" value="1"/>
</dbReference>
<evidence type="ECO:0000256" key="3">
    <source>
        <dbReference type="ARBA" id="ARBA00022763"/>
    </source>
</evidence>
<dbReference type="GO" id="GO:0006298">
    <property type="term" value="P:mismatch repair"/>
    <property type="evidence" value="ECO:0007669"/>
    <property type="project" value="InterPro"/>
</dbReference>
<evidence type="ECO:0000256" key="5">
    <source>
        <dbReference type="ARBA" id="ARBA00023125"/>
    </source>
</evidence>
<dbReference type="InterPro" id="IPR036678">
    <property type="entry name" value="MutS_con_dom_sf"/>
</dbReference>
<dbReference type="InterPro" id="IPR007861">
    <property type="entry name" value="DNA_mismatch_repair_MutS_clamp"/>
</dbReference>
<comment type="caution">
    <text evidence="9">The sequence shown here is derived from an EMBL/GenBank/DDBJ whole genome shotgun (WGS) entry which is preliminary data.</text>
</comment>
<evidence type="ECO:0000259" key="8">
    <source>
        <dbReference type="PROSITE" id="PS00486"/>
    </source>
</evidence>
<dbReference type="Gene3D" id="3.30.420.110">
    <property type="entry name" value="MutS, connector domain"/>
    <property type="match status" value="1"/>
</dbReference>
<feature type="region of interest" description="Disordered" evidence="7">
    <location>
        <begin position="38"/>
        <end position="373"/>
    </location>
</feature>
<dbReference type="Gene3D" id="3.40.1170.10">
    <property type="entry name" value="DNA repair protein MutS, domain I"/>
    <property type="match status" value="1"/>
</dbReference>
<dbReference type="InterPro" id="IPR036187">
    <property type="entry name" value="DNA_mismatch_repair_MutS_sf"/>
</dbReference>
<dbReference type="InterPro" id="IPR007860">
    <property type="entry name" value="DNA_mmatch_repair_MutS_con_dom"/>
</dbReference>
<dbReference type="GO" id="GO:0005524">
    <property type="term" value="F:ATP binding"/>
    <property type="evidence" value="ECO:0007669"/>
    <property type="project" value="UniProtKB-UniRule"/>
</dbReference>
<evidence type="ECO:0000313" key="10">
    <source>
        <dbReference type="Proteomes" id="UP000612055"/>
    </source>
</evidence>
<keyword evidence="6" id="KW-0234">DNA repair</keyword>
<protein>
    <recommendedName>
        <fullName evidence="6">DNA mismatch repair protein</fullName>
    </recommendedName>
</protein>
<name>A0A835Y7Y9_9CHLO</name>
<dbReference type="Pfam" id="PF05192">
    <property type="entry name" value="MutS_III"/>
    <property type="match status" value="1"/>
</dbReference>
<feature type="compositionally biased region" description="Basic and acidic residues" evidence="7">
    <location>
        <begin position="129"/>
        <end position="164"/>
    </location>
</feature>
<dbReference type="GO" id="GO:0030983">
    <property type="term" value="F:mismatched DNA binding"/>
    <property type="evidence" value="ECO:0007669"/>
    <property type="project" value="UniProtKB-UniRule"/>
</dbReference>
<dbReference type="Pfam" id="PF05190">
    <property type="entry name" value="MutS_IV"/>
    <property type="match status" value="1"/>
</dbReference>
<evidence type="ECO:0000256" key="1">
    <source>
        <dbReference type="ARBA" id="ARBA00006271"/>
    </source>
</evidence>
<feature type="region of interest" description="Disordered" evidence="7">
    <location>
        <begin position="1440"/>
        <end position="1471"/>
    </location>
</feature>
<keyword evidence="10" id="KW-1185">Reference proteome</keyword>
<feature type="domain" description="DNA mismatch repair proteins mutS family" evidence="8">
    <location>
        <begin position="1299"/>
        <end position="1315"/>
    </location>
</feature>
<dbReference type="GO" id="GO:0140664">
    <property type="term" value="F:ATP-dependent DNA damage sensor activity"/>
    <property type="evidence" value="ECO:0007669"/>
    <property type="project" value="InterPro"/>
</dbReference>
<feature type="compositionally biased region" description="Low complexity" evidence="7">
    <location>
        <begin position="266"/>
        <end position="330"/>
    </location>
</feature>
<keyword evidence="3 6" id="KW-0227">DNA damage</keyword>
<dbReference type="InterPro" id="IPR016151">
    <property type="entry name" value="DNA_mismatch_repair_MutS_N"/>
</dbReference>
<keyword evidence="2 6" id="KW-0547">Nucleotide-binding</keyword>
<feature type="compositionally biased region" description="Acidic residues" evidence="7">
    <location>
        <begin position="224"/>
        <end position="252"/>
    </location>
</feature>
<sequence length="1513" mass="154528">MKQKPISAFFGASAKKDEGGKSTQAKISAFFGAGAKTPAAAAKTAAAATTPAGGAAATPEPGPAPTPAPNAVEPSAAKPPPPADADAPPPAAAAAAKPKAPAGGSTSKPKAAAPAAKGSAAKASAKDAVSTKKGDKSADKADKADKSAVKAKGDGKAKKAKAADGGKAGAKAKPGMKRLRRVIVEEEEEGDKAEAGLEDDLEDEEASEDRSEGSSEYEASGSESDSEFSADEEGSSSGEEEDDEEEESEGEGENGKVGGKRKKPPTKAAAPAKRGGAASAKAPAKPTTPAAARTPAAVASTPAHGTASKGPAAATAMAGRATPSAAAATPVGGGPGSAARSGGARSLGGGAGGGAATPSSVRSGRTSDCGMSESQGAVSEVSLGVSACMDGDAGRFVERMSNHFPFLTPDRIMDAAKRRPDHPDYDPRTLFIPTGWFKEAKISDGQQQWWTLKAANFDSVLLFKVGKFYEMFEMDAFVGVDVLGLSFMKGDQPHAGFPEIKYADMAEALARAGYRVVVVEQTETPDMLKERNEQRKKQGLKAAAVVDRQKVAVLSRGTLVDAEMVASRPDAAYVLAVAEIEEPAAEGEEGAAACGRVRIGLCAVDAAAGQILLGEFLDDDVRSALRTQLTALQPLELVLPRQALSATTATVLRNGTRSPQVNQMRGAAGEWSAEKTYKMLRDFNYFTASAAASTTPADGTAAADPWAADGAATGADGGAAAAMEVDGDGGKGGGACPPELDPSRRWPALLRRMVAEGVGSRPAAMAALGGVITFLKDALLDRAVLPLGRFEELPALASAVGAGAEGGEAGAEGPRYLALNGAALENLEILENGEGGSAGTLLSVLDHCTTPFGRRRLRQWLCRPLGRIPDIEARQDAVEALMGGELAEAAGATRKLLAGISDLERAITRLHATTVEGAGGRNAANVILYEDAGKRRVAALVGAIKDLRSAVSALEKLRGALGGGGPELLRRIVNTRCRPAEVVAALEEIEGVTDWSEAAKTGRAVPEPGVDEEFDAAVEEVSAAESTLNDYLKEVRSQLGSKDVSYVHVNKDPYLLELPEALEKRAGKAFHLVGARKGFKRFTTDKLRGLVADRARALEAKEDELSRILQRLVVRFVSHKALWVRVVEAVADLDALMSLAGHALAPPDGGPMCRPRLVPPIRLEGAPEGSPATAAVFEALELRHPAGIGGRNNGAFVPNDVRLGGTVGPDGSGFAPSAPFVLLSGPNMGGKSTLLRQVCLATVLAQVGAFVPASSLTLSPADAVFVRMGARDSIMTGQSTFFIELAETAAMLARATPDSLVVLDELGRGTATLDGAAVAGAVLAQLAGGVRCRGLFATHYHHLSDEHAADPGVAVMHMACAVEGQEEDSEGLADKPAEGGEEVTFLYRLTMGACPKSYGTNVARLAGLPASVVARAAEVSAMWDQGRVGALAAAAGAAAADGPEGTASGAEAMDVDGGAEGKGKQEEGGEAGKLRALAAELKAALAGAGGAEEGAVARLRDLQAAARAAIAAA</sequence>
<keyword evidence="5 6" id="KW-0238">DNA-binding</keyword>
<accession>A0A835Y7Y9</accession>
<feature type="compositionally biased region" description="Low complexity" evidence="7">
    <location>
        <begin position="38"/>
        <end position="59"/>
    </location>
</feature>
<dbReference type="SUPFAM" id="SSF55271">
    <property type="entry name" value="DNA repair protein MutS, domain I"/>
    <property type="match status" value="1"/>
</dbReference>
<dbReference type="PIRSF" id="PIRSF037677">
    <property type="entry name" value="DNA_mis_repair_Msh6"/>
    <property type="match status" value="1"/>
</dbReference>
<dbReference type="SUPFAM" id="SSF48334">
    <property type="entry name" value="DNA repair protein MutS, domain III"/>
    <property type="match status" value="1"/>
</dbReference>
<dbReference type="InterPro" id="IPR045076">
    <property type="entry name" value="MutS"/>
</dbReference>
<evidence type="ECO:0000256" key="4">
    <source>
        <dbReference type="ARBA" id="ARBA00022840"/>
    </source>
</evidence>
<evidence type="ECO:0000256" key="2">
    <source>
        <dbReference type="ARBA" id="ARBA00022741"/>
    </source>
</evidence>
<evidence type="ECO:0000313" key="9">
    <source>
        <dbReference type="EMBL" id="KAG2496433.1"/>
    </source>
</evidence>
<organism evidence="9 10">
    <name type="scientific">Edaphochlamys debaryana</name>
    <dbReference type="NCBI Taxonomy" id="47281"/>
    <lineage>
        <taxon>Eukaryota</taxon>
        <taxon>Viridiplantae</taxon>
        <taxon>Chlorophyta</taxon>
        <taxon>core chlorophytes</taxon>
        <taxon>Chlorophyceae</taxon>
        <taxon>CS clade</taxon>
        <taxon>Chlamydomonadales</taxon>
        <taxon>Chlamydomonadales incertae sedis</taxon>
        <taxon>Edaphochlamys</taxon>
    </lineage>
</organism>
<dbReference type="InterPro" id="IPR000432">
    <property type="entry name" value="DNA_mismatch_repair_MutS_C"/>
</dbReference>
<dbReference type="EMBL" id="JAEHOE010000019">
    <property type="protein sequence ID" value="KAG2496433.1"/>
    <property type="molecule type" value="Genomic_DNA"/>
</dbReference>
<dbReference type="Pfam" id="PF01624">
    <property type="entry name" value="MutS_I"/>
    <property type="match status" value="1"/>
</dbReference>
<feature type="compositionally biased region" description="Low complexity" evidence="7">
    <location>
        <begin position="92"/>
        <end position="128"/>
    </location>
</feature>
<dbReference type="InterPro" id="IPR017261">
    <property type="entry name" value="DNA_mismatch_repair_MutS/MSH"/>
</dbReference>
<evidence type="ECO:0000256" key="7">
    <source>
        <dbReference type="SAM" id="MobiDB-lite"/>
    </source>
</evidence>
<reference evidence="9" key="1">
    <citation type="journal article" date="2020" name="bioRxiv">
        <title>Comparative genomics of Chlamydomonas.</title>
        <authorList>
            <person name="Craig R.J."/>
            <person name="Hasan A.R."/>
            <person name="Ness R.W."/>
            <person name="Keightley P.D."/>
        </authorList>
    </citation>
    <scope>NUCLEOTIDE SEQUENCE</scope>
    <source>
        <strain evidence="9">CCAP 11/70</strain>
    </source>
</reference>
<gene>
    <name evidence="9" type="ORF">HYH03_005657</name>
</gene>
<comment type="function">
    <text evidence="6">Component of the post-replicative DNA mismatch repair system (MMR).</text>
</comment>
<dbReference type="PANTHER" id="PTHR11361">
    <property type="entry name" value="DNA MISMATCH REPAIR PROTEIN MUTS FAMILY MEMBER"/>
    <property type="match status" value="1"/>
</dbReference>
<dbReference type="GO" id="GO:0032301">
    <property type="term" value="C:MutSalpha complex"/>
    <property type="evidence" value="ECO:0007669"/>
    <property type="project" value="TreeGrafter"/>
</dbReference>
<feature type="compositionally biased region" description="Acidic residues" evidence="7">
    <location>
        <begin position="185"/>
        <end position="207"/>
    </location>
</feature>
<dbReference type="InterPro" id="IPR007695">
    <property type="entry name" value="DNA_mismatch_repair_MutS-lik_N"/>
</dbReference>
<feature type="compositionally biased region" description="Gly residues" evidence="7">
    <location>
        <begin position="345"/>
        <end position="355"/>
    </location>
</feature>
<dbReference type="InterPro" id="IPR007696">
    <property type="entry name" value="DNA_mismatch_repair_MutS_core"/>
</dbReference>
<comment type="similarity">
    <text evidence="1 6">Belongs to the DNA mismatch repair MutS family.</text>
</comment>
<proteinExistence type="inferred from homology"/>
<dbReference type="Pfam" id="PF05188">
    <property type="entry name" value="MutS_II"/>
    <property type="match status" value="1"/>
</dbReference>